<evidence type="ECO:0008006" key="4">
    <source>
        <dbReference type="Google" id="ProtNLM"/>
    </source>
</evidence>
<name>A0ABR8SQX0_9BACL</name>
<comment type="caution">
    <text evidence="2">The sequence shown here is derived from an EMBL/GenBank/DDBJ whole genome shotgun (WGS) entry which is preliminary data.</text>
</comment>
<proteinExistence type="predicted"/>
<evidence type="ECO:0000313" key="2">
    <source>
        <dbReference type="EMBL" id="MBD7965896.1"/>
    </source>
</evidence>
<dbReference type="Proteomes" id="UP000603641">
    <property type="component" value="Unassembled WGS sequence"/>
</dbReference>
<accession>A0ABR8SQX0</accession>
<feature type="region of interest" description="Disordered" evidence="1">
    <location>
        <begin position="55"/>
        <end position="78"/>
    </location>
</feature>
<sequence length="401" mass="44205">MGKYLVFIMAFVILVLPHQGYAHSGRTDGSGGHNCSAKSQAKGLCTGYHYHNGGGSSGGSTPAPTPAPKQAPATRSDKDCTDFANYEEVVAYWNAKGYSATNDPERLDGFGNAVDDGIPCEVPSGYDTAKINGSPKQIEQQDTAKGEKAGYQKGLNDGTKGAEENDSSTGSVAYQSGYDTGYAKGYSEGMQKFEYQKVAVEKEGYEAEKKQGKLVLPAKYQNNAALKQEFENGFNRALKEKEEAQIVSFQEKGLKDGTKDIKNTPKNVSQTLINAYLSGYEKGQNELKEKYLKMGYNAAFTMISYKKPALKKEKYISWYKEGFKSNNEIGKIAEEAYEMGSNEEKYEVPQKYMKAETVYEYHYGLGKQAAQEDDEANTMIFGLGIAAWLGRRFYVARKMVA</sequence>
<evidence type="ECO:0000256" key="1">
    <source>
        <dbReference type="SAM" id="MobiDB-lite"/>
    </source>
</evidence>
<evidence type="ECO:0000313" key="3">
    <source>
        <dbReference type="Proteomes" id="UP000603641"/>
    </source>
</evidence>
<keyword evidence="3" id="KW-1185">Reference proteome</keyword>
<protein>
    <recommendedName>
        <fullName evidence="4">YHYH domain-containing protein</fullName>
    </recommendedName>
</protein>
<dbReference type="EMBL" id="JACSQM010000010">
    <property type="protein sequence ID" value="MBD7965896.1"/>
    <property type="molecule type" value="Genomic_DNA"/>
</dbReference>
<reference evidence="2 3" key="1">
    <citation type="submission" date="2020-08" db="EMBL/GenBank/DDBJ databases">
        <title>A Genomic Blueprint of the Chicken Gut Microbiome.</title>
        <authorList>
            <person name="Gilroy R."/>
            <person name="Ravi A."/>
            <person name="Getino M."/>
            <person name="Pursley I."/>
            <person name="Horton D.L."/>
            <person name="Alikhan N.-F."/>
            <person name="Baker D."/>
            <person name="Gharbi K."/>
            <person name="Hall N."/>
            <person name="Watson M."/>
            <person name="Adriaenssens E.M."/>
            <person name="Foster-Nyarko E."/>
            <person name="Jarju S."/>
            <person name="Secka A."/>
            <person name="Antonio M."/>
            <person name="Oren A."/>
            <person name="Chaudhuri R."/>
            <person name="La Ragione R.M."/>
            <person name="Hildebrand F."/>
            <person name="Pallen M.J."/>
        </authorList>
    </citation>
    <scope>NUCLEOTIDE SEQUENCE [LARGE SCALE GENOMIC DNA]</scope>
    <source>
        <strain evidence="2 3">Sa2CUA10</strain>
    </source>
</reference>
<feature type="region of interest" description="Disordered" evidence="1">
    <location>
        <begin position="127"/>
        <end position="174"/>
    </location>
</feature>
<organism evidence="2 3">
    <name type="scientific">Fictibacillus norfolkensis</name>
    <dbReference type="NCBI Taxonomy" id="2762233"/>
    <lineage>
        <taxon>Bacteria</taxon>
        <taxon>Bacillati</taxon>
        <taxon>Bacillota</taxon>
        <taxon>Bacilli</taxon>
        <taxon>Bacillales</taxon>
        <taxon>Fictibacillaceae</taxon>
        <taxon>Fictibacillus</taxon>
    </lineage>
</organism>
<dbReference type="RefSeq" id="WP_191755122.1">
    <property type="nucleotide sequence ID" value="NZ_JACSQM010000010.1"/>
</dbReference>
<gene>
    <name evidence="2" type="ORF">H9648_17685</name>
</gene>